<organism evidence="1 2">
    <name type="scientific">Mycobacterium heidelbergense</name>
    <dbReference type="NCBI Taxonomy" id="53376"/>
    <lineage>
        <taxon>Bacteria</taxon>
        <taxon>Bacillati</taxon>
        <taxon>Actinomycetota</taxon>
        <taxon>Actinomycetes</taxon>
        <taxon>Mycobacteriales</taxon>
        <taxon>Mycobacteriaceae</taxon>
        <taxon>Mycobacterium</taxon>
        <taxon>Mycobacterium simiae complex</taxon>
    </lineage>
</organism>
<dbReference type="PANTHER" id="PTHR45138">
    <property type="entry name" value="REGULATORY COMPONENTS OF SENSORY TRANSDUCTION SYSTEM"/>
    <property type="match status" value="1"/>
</dbReference>
<dbReference type="Pfam" id="PF00990">
    <property type="entry name" value="GGDEF"/>
    <property type="match status" value="1"/>
</dbReference>
<dbReference type="STRING" id="53376.BST25_05860"/>
<dbReference type="InterPro" id="IPR050469">
    <property type="entry name" value="Diguanylate_Cyclase"/>
</dbReference>
<comment type="caution">
    <text evidence="1">The sequence shown here is derived from an EMBL/GenBank/DDBJ whole genome shotgun (WGS) entry which is preliminary data.</text>
</comment>
<dbReference type="InterPro" id="IPR029787">
    <property type="entry name" value="Nucleotide_cyclase"/>
</dbReference>
<dbReference type="SMART" id="SM00267">
    <property type="entry name" value="GGDEF"/>
    <property type="match status" value="1"/>
</dbReference>
<dbReference type="PROSITE" id="PS50887">
    <property type="entry name" value="GGDEF"/>
    <property type="match status" value="1"/>
</dbReference>
<dbReference type="InterPro" id="IPR043128">
    <property type="entry name" value="Rev_trsase/Diguanyl_cyclase"/>
</dbReference>
<dbReference type="Proteomes" id="UP000192566">
    <property type="component" value="Unassembled WGS sequence"/>
</dbReference>
<dbReference type="RefSeq" id="WP_142272516.1">
    <property type="nucleotide sequence ID" value="NZ_AP022615.1"/>
</dbReference>
<accession>A0A1X0DSR4</accession>
<dbReference type="PANTHER" id="PTHR45138:SF9">
    <property type="entry name" value="DIGUANYLATE CYCLASE DGCM-RELATED"/>
    <property type="match status" value="1"/>
</dbReference>
<dbReference type="EMBL" id="MVHR01000005">
    <property type="protein sequence ID" value="ORA75444.1"/>
    <property type="molecule type" value="Genomic_DNA"/>
</dbReference>
<dbReference type="GO" id="GO:0052621">
    <property type="term" value="F:diguanylate cyclase activity"/>
    <property type="evidence" value="ECO:0007669"/>
    <property type="project" value="TreeGrafter"/>
</dbReference>
<dbReference type="NCBIfam" id="TIGR00254">
    <property type="entry name" value="GGDEF"/>
    <property type="match status" value="1"/>
</dbReference>
<sequence length="386" mass="40956">MRSLGSDGRSLVSWWQQADHFDWLSAYLATQDLQGLVRRTVATATVLLSANTIGMQWSPAGSWRPVGMAAALGAAAACLATAVLWARRWPNRRQSVCYVAISDGGIAIACLSYRNALLGLAGCVTFAVLGGYIAFFHRPRILAAHLAVALGTAATLAVVQGIRSGDWVAAVGTFSVVAVAVLAVPMATQVLVHRLAIDVAFSDVDPLCGLLNRRGFYRRTGELLGGGTRAAQQYLAVTMVDLDQFKRLNDALGHAVGDRALVAVSDILRRHHDGAVVARIGGEEFLVAELADHADGEESAERVRRAIADTPFGITASIGVVSARVPLGSIPPARDVIDELICCADTAMYDAKRCGGNQIRYRQASLGGWPHSGPAITDRGRNHDAP</sequence>
<gene>
    <name evidence="1" type="ORF">BST25_05860</name>
</gene>
<name>A0A1X0DSR4_MYCHE</name>
<evidence type="ECO:0000313" key="2">
    <source>
        <dbReference type="Proteomes" id="UP000192566"/>
    </source>
</evidence>
<evidence type="ECO:0000313" key="1">
    <source>
        <dbReference type="EMBL" id="ORA75444.1"/>
    </source>
</evidence>
<dbReference type="SUPFAM" id="SSF55073">
    <property type="entry name" value="Nucleotide cyclase"/>
    <property type="match status" value="1"/>
</dbReference>
<proteinExistence type="predicted"/>
<keyword evidence="2" id="KW-1185">Reference proteome</keyword>
<dbReference type="AlphaFoldDB" id="A0A1X0DSR4"/>
<dbReference type="OrthoDB" id="23692at2"/>
<dbReference type="Gene3D" id="3.30.70.270">
    <property type="match status" value="1"/>
</dbReference>
<protein>
    <submittedName>
        <fullName evidence="1">Uncharacterized protein</fullName>
    </submittedName>
</protein>
<dbReference type="InterPro" id="IPR000160">
    <property type="entry name" value="GGDEF_dom"/>
</dbReference>
<reference evidence="1 2" key="1">
    <citation type="submission" date="2017-02" db="EMBL/GenBank/DDBJ databases">
        <title>The new phylogeny of genus Mycobacterium.</title>
        <authorList>
            <person name="Tortoli E."/>
            <person name="Trovato A."/>
            <person name="Cirillo D.M."/>
        </authorList>
    </citation>
    <scope>NUCLEOTIDE SEQUENCE [LARGE SCALE GENOMIC DNA]</scope>
    <source>
        <strain evidence="1 2">DSM 44471</strain>
    </source>
</reference>
<dbReference type="CDD" id="cd01949">
    <property type="entry name" value="GGDEF"/>
    <property type="match status" value="1"/>
</dbReference>